<evidence type="ECO:0000313" key="2">
    <source>
        <dbReference type="EMBL" id="MCI94908.1"/>
    </source>
</evidence>
<organism evidence="2 3">
    <name type="scientific">Trifolium medium</name>
    <dbReference type="NCBI Taxonomy" id="97028"/>
    <lineage>
        <taxon>Eukaryota</taxon>
        <taxon>Viridiplantae</taxon>
        <taxon>Streptophyta</taxon>
        <taxon>Embryophyta</taxon>
        <taxon>Tracheophyta</taxon>
        <taxon>Spermatophyta</taxon>
        <taxon>Magnoliopsida</taxon>
        <taxon>eudicotyledons</taxon>
        <taxon>Gunneridae</taxon>
        <taxon>Pentapetalae</taxon>
        <taxon>rosids</taxon>
        <taxon>fabids</taxon>
        <taxon>Fabales</taxon>
        <taxon>Fabaceae</taxon>
        <taxon>Papilionoideae</taxon>
        <taxon>50 kb inversion clade</taxon>
        <taxon>NPAAA clade</taxon>
        <taxon>Hologalegina</taxon>
        <taxon>IRL clade</taxon>
        <taxon>Trifolieae</taxon>
        <taxon>Trifolium</taxon>
    </lineage>
</organism>
<dbReference type="EMBL" id="LXQA011370010">
    <property type="protein sequence ID" value="MCI94908.1"/>
    <property type="molecule type" value="Genomic_DNA"/>
</dbReference>
<accession>A0A392W2Q1</accession>
<keyword evidence="3" id="KW-1185">Reference proteome</keyword>
<reference evidence="2 3" key="1">
    <citation type="journal article" date="2018" name="Front. Plant Sci.">
        <title>Red Clover (Trifolium pratense) and Zigzag Clover (T. medium) - A Picture of Genomic Similarities and Differences.</title>
        <authorList>
            <person name="Dluhosova J."/>
            <person name="Istvanek J."/>
            <person name="Nedelnik J."/>
            <person name="Repkova J."/>
        </authorList>
    </citation>
    <scope>NUCLEOTIDE SEQUENCE [LARGE SCALE GENOMIC DNA]</scope>
    <source>
        <strain evidence="3">cv. 10/8</strain>
        <tissue evidence="2">Leaf</tissue>
    </source>
</reference>
<name>A0A392W2Q1_9FABA</name>
<dbReference type="Proteomes" id="UP000265520">
    <property type="component" value="Unassembled WGS sequence"/>
</dbReference>
<comment type="caution">
    <text evidence="2">The sequence shown here is derived from an EMBL/GenBank/DDBJ whole genome shotgun (WGS) entry which is preliminary data.</text>
</comment>
<evidence type="ECO:0000313" key="3">
    <source>
        <dbReference type="Proteomes" id="UP000265520"/>
    </source>
</evidence>
<evidence type="ECO:0000256" key="1">
    <source>
        <dbReference type="SAM" id="MobiDB-lite"/>
    </source>
</evidence>
<dbReference type="AlphaFoldDB" id="A0A392W2Q1"/>
<protein>
    <submittedName>
        <fullName evidence="2">Uncharacterized protein</fullName>
    </submittedName>
</protein>
<sequence length="51" mass="5354">MFSDGIGTSAIRSGIGTEPNGNRNRSGSGHELSSCPSRKKPIHQIPNDSSD</sequence>
<feature type="region of interest" description="Disordered" evidence="1">
    <location>
        <begin position="1"/>
        <end position="51"/>
    </location>
</feature>
<proteinExistence type="predicted"/>